<keyword evidence="2" id="KW-0479">Metal-binding</keyword>
<feature type="binding site" evidence="2">
    <location>
        <position position="86"/>
    </location>
    <ligand>
        <name>Mg(2+)</name>
        <dbReference type="ChEBI" id="CHEBI:18420"/>
        <label>4</label>
    </ligand>
</feature>
<keyword evidence="6" id="KW-1185">Reference proteome</keyword>
<evidence type="ECO:0000313" key="5">
    <source>
        <dbReference type="EMBL" id="MDY0883224.1"/>
    </source>
</evidence>
<keyword evidence="2" id="KW-0067">ATP-binding</keyword>
<evidence type="ECO:0000259" key="3">
    <source>
        <dbReference type="Pfam" id="PF00586"/>
    </source>
</evidence>
<evidence type="ECO:0000313" key="6">
    <source>
        <dbReference type="Proteomes" id="UP001279642"/>
    </source>
</evidence>
<accession>A0ABU5EBR2</accession>
<dbReference type="Gene3D" id="3.30.1330.10">
    <property type="entry name" value="PurM-like, N-terminal domain"/>
    <property type="match status" value="1"/>
</dbReference>
<feature type="binding site" evidence="2">
    <location>
        <position position="228"/>
    </location>
    <ligand>
        <name>Mg(2+)</name>
        <dbReference type="ChEBI" id="CHEBI:18420"/>
        <label>3</label>
    </ligand>
</feature>
<dbReference type="Pfam" id="PF02769">
    <property type="entry name" value="AIRS_C"/>
    <property type="match status" value="1"/>
</dbReference>
<comment type="function">
    <text evidence="2">Catalyzes the ATP-dependent phosphorylation of thiamine-monophosphate (TMP) to form thiamine-pyrophosphate (TPP), the active form of vitamin B1.</text>
</comment>
<feature type="binding site" evidence="2">
    <location>
        <position position="160"/>
    </location>
    <ligand>
        <name>ATP</name>
        <dbReference type="ChEBI" id="CHEBI:30616"/>
    </ligand>
</feature>
<dbReference type="InterPro" id="IPR010918">
    <property type="entry name" value="PurM-like_C_dom"/>
</dbReference>
<gene>
    <name evidence="2 5" type="primary">thiL</name>
    <name evidence="5" type="ORF">SMD27_10245</name>
</gene>
<feature type="domain" description="PurM-like N-terminal" evidence="3">
    <location>
        <begin position="40"/>
        <end position="152"/>
    </location>
</feature>
<keyword evidence="2" id="KW-0547">Nucleotide-binding</keyword>
<evidence type="ECO:0000259" key="4">
    <source>
        <dbReference type="Pfam" id="PF02769"/>
    </source>
</evidence>
<feature type="binding site" evidence="2">
    <location>
        <position position="230"/>
    </location>
    <ligand>
        <name>ATP</name>
        <dbReference type="ChEBI" id="CHEBI:30616"/>
    </ligand>
</feature>
<reference evidence="5 6" key="1">
    <citation type="journal article" date="2016" name="Antonie Van Leeuwenhoek">
        <title>Dongia soli sp. nov., isolated from soil from Dokdo, Korea.</title>
        <authorList>
            <person name="Kim D.U."/>
            <person name="Lee H."/>
            <person name="Kim H."/>
            <person name="Kim S.G."/>
            <person name="Ka J.O."/>
        </authorList>
    </citation>
    <scope>NUCLEOTIDE SEQUENCE [LARGE SCALE GENOMIC DNA]</scope>
    <source>
        <strain evidence="5 6">D78</strain>
    </source>
</reference>
<comment type="miscellaneous">
    <text evidence="2">Reaction mechanism of ThiL seems to utilize a direct, inline transfer of the gamma-phosphate of ATP to TMP rather than a phosphorylated enzyme intermediate.</text>
</comment>
<feature type="binding site" evidence="2">
    <location>
        <position position="280"/>
    </location>
    <ligand>
        <name>substrate</name>
    </ligand>
</feature>
<feature type="binding site" evidence="2">
    <location>
        <position position="336"/>
    </location>
    <ligand>
        <name>substrate</name>
    </ligand>
</feature>
<feature type="binding site" evidence="2">
    <location>
        <position position="65"/>
    </location>
    <ligand>
        <name>substrate</name>
    </ligand>
</feature>
<protein>
    <recommendedName>
        <fullName evidence="2">Thiamine-monophosphate kinase</fullName>
        <shortName evidence="2">TMP kinase</shortName>
        <shortName evidence="2">Thiamine-phosphate kinase</shortName>
        <ecNumber evidence="2">2.7.4.16</ecNumber>
    </recommendedName>
</protein>
<dbReference type="NCBIfam" id="TIGR01379">
    <property type="entry name" value="thiL"/>
    <property type="match status" value="1"/>
</dbReference>
<feature type="binding site" evidence="2">
    <location>
        <position position="41"/>
    </location>
    <ligand>
        <name>Mg(2+)</name>
        <dbReference type="ChEBI" id="CHEBI:18420"/>
        <label>4</label>
    </ligand>
</feature>
<feature type="binding site" evidence="2">
    <location>
        <position position="41"/>
    </location>
    <ligand>
        <name>Mg(2+)</name>
        <dbReference type="ChEBI" id="CHEBI:18420"/>
        <label>3</label>
    </ligand>
</feature>
<dbReference type="RefSeq" id="WP_320508268.1">
    <property type="nucleotide sequence ID" value="NZ_JAXCLW010000002.1"/>
</dbReference>
<comment type="caution">
    <text evidence="5">The sequence shown here is derived from an EMBL/GenBank/DDBJ whole genome shotgun (WGS) entry which is preliminary data.</text>
</comment>
<dbReference type="HAMAP" id="MF_02128">
    <property type="entry name" value="TMP_kinase"/>
    <property type="match status" value="1"/>
</dbReference>
<sequence length="339" mass="36122">MAGSSQAETSEDALPGEFETIRRYFAPLAAGMPGALDLTDDACTYLPPAGEELVLTADALVADVHFLRNDPADLVARKMLRVNLSDLAAKGAKPVGYLMTIAVDNTITSSWLANFARGLAEDQRRFDVHLMGGDTIRTPGPLSLSLTAIGTVPAGRALRRRGAQPGDLIFVTGTIGDGYLGLRVLRADWPDLSFGHRQFLTDRYQLPEPRLALGREIMAAGIATAAMDVSDGLVADLGHIAETSGCGAVIHAERTPLSGAAADLLSHEPDLLVKLITGGDDYELLLTIRRENAARLREIAGKAGIPVTELGEMTDSGSVRILDRDGAPLDISQRGYQHF</sequence>
<dbReference type="EC" id="2.7.4.16" evidence="2"/>
<keyword evidence="2 5" id="KW-0808">Transferase</keyword>
<dbReference type="SUPFAM" id="SSF55326">
    <property type="entry name" value="PurM N-terminal domain-like"/>
    <property type="match status" value="1"/>
</dbReference>
<dbReference type="InterPro" id="IPR016188">
    <property type="entry name" value="PurM-like_N"/>
</dbReference>
<dbReference type="PANTHER" id="PTHR30270">
    <property type="entry name" value="THIAMINE-MONOPHOSPHATE KINASE"/>
    <property type="match status" value="1"/>
</dbReference>
<feature type="binding site" evidence="2">
    <location>
        <position position="134"/>
    </location>
    <ligand>
        <name>Mg(2+)</name>
        <dbReference type="ChEBI" id="CHEBI:18420"/>
        <label>1</label>
    </ligand>
</feature>
<feature type="binding site" evidence="2">
    <location>
        <position position="231"/>
    </location>
    <ligand>
        <name>Mg(2+)</name>
        <dbReference type="ChEBI" id="CHEBI:18420"/>
        <label>5</label>
    </ligand>
</feature>
<dbReference type="PIRSF" id="PIRSF005303">
    <property type="entry name" value="Thiam_monoph_kin"/>
    <property type="match status" value="1"/>
</dbReference>
<dbReference type="GO" id="GO:0009030">
    <property type="term" value="F:thiamine-phosphate kinase activity"/>
    <property type="evidence" value="ECO:0007669"/>
    <property type="project" value="UniProtKB-EC"/>
</dbReference>
<dbReference type="Gene3D" id="3.90.650.10">
    <property type="entry name" value="PurM-like C-terminal domain"/>
    <property type="match status" value="1"/>
</dbReference>
<name>A0ABU5EBR2_9PROT</name>
<comment type="similarity">
    <text evidence="2">Belongs to the thiamine-monophosphate kinase family.</text>
</comment>
<keyword evidence="2" id="KW-0460">Magnesium</keyword>
<proteinExistence type="inferred from homology"/>
<dbReference type="Pfam" id="PF00586">
    <property type="entry name" value="AIRS"/>
    <property type="match status" value="1"/>
</dbReference>
<dbReference type="EMBL" id="JAXCLW010000002">
    <property type="protein sequence ID" value="MDY0883224.1"/>
    <property type="molecule type" value="Genomic_DNA"/>
</dbReference>
<feature type="binding site" evidence="2">
    <location>
        <position position="58"/>
    </location>
    <ligand>
        <name>Mg(2+)</name>
        <dbReference type="ChEBI" id="CHEBI:18420"/>
        <label>1</label>
    </ligand>
</feature>
<comment type="pathway">
    <text evidence="2">Cofactor biosynthesis; thiamine diphosphate biosynthesis; thiamine diphosphate from thiamine phosphate: step 1/1.</text>
</comment>
<dbReference type="Proteomes" id="UP001279642">
    <property type="component" value="Unassembled WGS sequence"/>
</dbReference>
<organism evidence="5 6">
    <name type="scientific">Dongia soli</name>
    <dbReference type="NCBI Taxonomy" id="600628"/>
    <lineage>
        <taxon>Bacteria</taxon>
        <taxon>Pseudomonadati</taxon>
        <taxon>Pseudomonadota</taxon>
        <taxon>Alphaproteobacteria</taxon>
        <taxon>Rhodospirillales</taxon>
        <taxon>Dongiaceae</taxon>
        <taxon>Dongia</taxon>
    </lineage>
</organism>
<comment type="catalytic activity">
    <reaction evidence="2">
        <text>thiamine phosphate + ATP = thiamine diphosphate + ADP</text>
        <dbReference type="Rhea" id="RHEA:15913"/>
        <dbReference type="ChEBI" id="CHEBI:30616"/>
        <dbReference type="ChEBI" id="CHEBI:37575"/>
        <dbReference type="ChEBI" id="CHEBI:58937"/>
        <dbReference type="ChEBI" id="CHEBI:456216"/>
        <dbReference type="EC" id="2.7.4.16"/>
    </reaction>
</comment>
<feature type="binding site" evidence="2">
    <location>
        <position position="58"/>
    </location>
    <ligand>
        <name>Mg(2+)</name>
        <dbReference type="ChEBI" id="CHEBI:18420"/>
        <label>2</label>
    </ligand>
</feature>
<keyword evidence="2 5" id="KW-0418">Kinase</keyword>
<dbReference type="CDD" id="cd02194">
    <property type="entry name" value="ThiL"/>
    <property type="match status" value="1"/>
</dbReference>
<dbReference type="SUPFAM" id="SSF56042">
    <property type="entry name" value="PurM C-terminal domain-like"/>
    <property type="match status" value="1"/>
</dbReference>
<feature type="binding site" evidence="2">
    <location>
        <begin position="133"/>
        <end position="134"/>
    </location>
    <ligand>
        <name>ATP</name>
        <dbReference type="ChEBI" id="CHEBI:30616"/>
    </ligand>
</feature>
<evidence type="ECO:0000256" key="1">
    <source>
        <dbReference type="ARBA" id="ARBA00022977"/>
    </source>
</evidence>
<dbReference type="InterPro" id="IPR006283">
    <property type="entry name" value="ThiL-like"/>
</dbReference>
<feature type="binding site" evidence="2">
    <location>
        <position position="86"/>
    </location>
    <ligand>
        <name>Mg(2+)</name>
        <dbReference type="ChEBI" id="CHEBI:18420"/>
        <label>2</label>
    </ligand>
</feature>
<feature type="binding site" evidence="2">
    <location>
        <position position="86"/>
    </location>
    <ligand>
        <name>Mg(2+)</name>
        <dbReference type="ChEBI" id="CHEBI:18420"/>
        <label>3</label>
    </ligand>
</feature>
<feature type="binding site" evidence="2">
    <location>
        <position position="56"/>
    </location>
    <ligand>
        <name>Mg(2+)</name>
        <dbReference type="ChEBI" id="CHEBI:18420"/>
        <label>4</label>
    </ligand>
</feature>
<dbReference type="InterPro" id="IPR036921">
    <property type="entry name" value="PurM-like_N_sf"/>
</dbReference>
<keyword evidence="1 2" id="KW-0784">Thiamine biosynthesis</keyword>
<feature type="domain" description="PurM-like C-terminal" evidence="4">
    <location>
        <begin position="164"/>
        <end position="321"/>
    </location>
</feature>
<dbReference type="InterPro" id="IPR036676">
    <property type="entry name" value="PurM-like_C_sf"/>
</dbReference>
<comment type="caution">
    <text evidence="2">Lacks conserved residue(s) required for the propagation of feature annotation.</text>
</comment>
<dbReference type="PANTHER" id="PTHR30270:SF0">
    <property type="entry name" value="THIAMINE-MONOPHOSPHATE KINASE"/>
    <property type="match status" value="1"/>
</dbReference>
<evidence type="ECO:0000256" key="2">
    <source>
        <dbReference type="HAMAP-Rule" id="MF_02128"/>
    </source>
</evidence>